<name>L7WCY1_NONDD</name>
<dbReference type="KEGG" id="ndo:DDD_1631"/>
<dbReference type="EMBL" id="CP001397">
    <property type="protein sequence ID" value="AGC76758.1"/>
    <property type="molecule type" value="Genomic_DNA"/>
</dbReference>
<reference evidence="1 2" key="1">
    <citation type="journal article" date="2013" name="Genome Biol. Evol.">
        <title>Genomic makeup of the marine flavobacterium Nonlabens (Donghaeana) dokdonensis DSW-6 and identification of a novel class of rhodopsins.</title>
        <authorList>
            <person name="Kwon S.K."/>
            <person name="Kim B.K."/>
            <person name="Song J.Y."/>
            <person name="Kwak M.J."/>
            <person name="Lee C.H."/>
            <person name="Yoon J.H."/>
            <person name="Oh T.K."/>
            <person name="Kim J.F."/>
        </authorList>
    </citation>
    <scope>NUCLEOTIDE SEQUENCE [LARGE SCALE GENOMIC DNA]</scope>
    <source>
        <strain evidence="2">DSM 17205 / KCTC 12402 / DSW-6</strain>
    </source>
</reference>
<dbReference type="PATRIC" id="fig|592029.3.peg.1617"/>
<gene>
    <name evidence="1" type="ordered locus">DDD_1631</name>
</gene>
<evidence type="ECO:0000313" key="2">
    <source>
        <dbReference type="Proteomes" id="UP000011173"/>
    </source>
</evidence>
<dbReference type="AlphaFoldDB" id="L7WCY1"/>
<sequence length="50" mass="5978">MLSYSIIDGHLIFERMKLVPLSRKRMLYLLIRINYVTQSQLAQLLLFLPQ</sequence>
<protein>
    <submittedName>
        <fullName evidence="1">Uncharacterized protein</fullName>
    </submittedName>
</protein>
<accession>L7WCY1</accession>
<dbReference type="HOGENOM" id="CLU_3120449_0_0_10"/>
<dbReference type="Proteomes" id="UP000011173">
    <property type="component" value="Chromosome"/>
</dbReference>
<organism evidence="1 2">
    <name type="scientific">Nonlabens dokdonensis (strain DSM 17205 / KCTC 12402 / DSW-6)</name>
    <name type="common">Donghaeana dokdonensis</name>
    <dbReference type="NCBI Taxonomy" id="592029"/>
    <lineage>
        <taxon>Bacteria</taxon>
        <taxon>Pseudomonadati</taxon>
        <taxon>Bacteroidota</taxon>
        <taxon>Flavobacteriia</taxon>
        <taxon>Flavobacteriales</taxon>
        <taxon>Flavobacteriaceae</taxon>
        <taxon>Nonlabens</taxon>
    </lineage>
</organism>
<proteinExistence type="predicted"/>
<evidence type="ECO:0000313" key="1">
    <source>
        <dbReference type="EMBL" id="AGC76758.1"/>
    </source>
</evidence>
<dbReference type="STRING" id="592029.DDD_1631"/>